<accession>A0A8H3YJM5</accession>
<gene>
    <name evidence="3" type="ORF">NliqN6_6068</name>
</gene>
<evidence type="ECO:0000313" key="4">
    <source>
        <dbReference type="Proteomes" id="UP000620104"/>
    </source>
</evidence>
<sequence>MPEKKVEKALKIVGIILLVFIVIFASAITTLYLRARRRRATHRATLVHQIPLSTQTGHSNVSSSRGPQQAARKKSLRERERLNLAFGVVDDDESRAGTPTPTPYQASLPLPATSATMSNPYGALIRPTKDPFVDPIRALPVVNDPRLGQAGNSPAGQGGKLPSRPAIHASSSQSSSASPRLPPPAKQASPSPLRTQRGTYRTDPSRPGQQYAKSDDRNVQPGPGTRQQR</sequence>
<feature type="compositionally biased region" description="Polar residues" evidence="1">
    <location>
        <begin position="188"/>
        <end position="199"/>
    </location>
</feature>
<proteinExistence type="predicted"/>
<feature type="compositionally biased region" description="Low complexity" evidence="1">
    <location>
        <begin position="163"/>
        <end position="179"/>
    </location>
</feature>
<feature type="transmembrane region" description="Helical" evidence="2">
    <location>
        <begin position="12"/>
        <end position="33"/>
    </location>
</feature>
<dbReference type="OrthoDB" id="2593311at2759"/>
<feature type="region of interest" description="Disordered" evidence="1">
    <location>
        <begin position="51"/>
        <end position="113"/>
    </location>
</feature>
<protein>
    <submittedName>
        <fullName evidence="3">Uncharacterized protein</fullName>
    </submittedName>
</protein>
<organism evidence="3 4">
    <name type="scientific">Naganishia liquefaciens</name>
    <dbReference type="NCBI Taxonomy" id="104408"/>
    <lineage>
        <taxon>Eukaryota</taxon>
        <taxon>Fungi</taxon>
        <taxon>Dikarya</taxon>
        <taxon>Basidiomycota</taxon>
        <taxon>Agaricomycotina</taxon>
        <taxon>Tremellomycetes</taxon>
        <taxon>Filobasidiales</taxon>
        <taxon>Filobasidiaceae</taxon>
        <taxon>Naganishia</taxon>
    </lineage>
</organism>
<name>A0A8H3YJM5_9TREE</name>
<evidence type="ECO:0000256" key="2">
    <source>
        <dbReference type="SAM" id="Phobius"/>
    </source>
</evidence>
<feature type="region of interest" description="Disordered" evidence="1">
    <location>
        <begin position="143"/>
        <end position="229"/>
    </location>
</feature>
<dbReference type="AlphaFoldDB" id="A0A8H3YJM5"/>
<keyword evidence="4" id="KW-1185">Reference proteome</keyword>
<comment type="caution">
    <text evidence="3">The sequence shown here is derived from an EMBL/GenBank/DDBJ whole genome shotgun (WGS) entry which is preliminary data.</text>
</comment>
<evidence type="ECO:0000313" key="3">
    <source>
        <dbReference type="EMBL" id="GHJ89666.1"/>
    </source>
</evidence>
<dbReference type="Proteomes" id="UP000620104">
    <property type="component" value="Unassembled WGS sequence"/>
</dbReference>
<keyword evidence="2" id="KW-0812">Transmembrane</keyword>
<keyword evidence="2" id="KW-1133">Transmembrane helix</keyword>
<evidence type="ECO:0000256" key="1">
    <source>
        <dbReference type="SAM" id="MobiDB-lite"/>
    </source>
</evidence>
<keyword evidence="2" id="KW-0472">Membrane</keyword>
<reference evidence="3" key="1">
    <citation type="submission" date="2020-07" db="EMBL/GenBank/DDBJ databases">
        <title>Draft Genome Sequence of a Deep-Sea Yeast, Naganishia (Cryptococcus) liquefaciens strain N6.</title>
        <authorList>
            <person name="Han Y.W."/>
            <person name="Kajitani R."/>
            <person name="Morimoto H."/>
            <person name="Parhat M."/>
            <person name="Tsubouchi H."/>
            <person name="Bakenova O."/>
            <person name="Ogata M."/>
            <person name="Argunhan B."/>
            <person name="Aoki R."/>
            <person name="Kajiwara S."/>
            <person name="Itoh T."/>
            <person name="Iwasaki H."/>
        </authorList>
    </citation>
    <scope>NUCLEOTIDE SEQUENCE</scope>
    <source>
        <strain evidence="3">N6</strain>
    </source>
</reference>
<feature type="compositionally biased region" description="Polar residues" evidence="1">
    <location>
        <begin position="51"/>
        <end position="67"/>
    </location>
</feature>
<dbReference type="EMBL" id="BLZA01000049">
    <property type="protein sequence ID" value="GHJ89666.1"/>
    <property type="molecule type" value="Genomic_DNA"/>
</dbReference>